<dbReference type="GO" id="GO:0008270">
    <property type="term" value="F:zinc ion binding"/>
    <property type="evidence" value="ECO:0007669"/>
    <property type="project" value="UniProtKB-KW"/>
</dbReference>
<gene>
    <name evidence="3" type="ORF">DPMN_066326</name>
</gene>
<evidence type="ECO:0000256" key="1">
    <source>
        <dbReference type="PROSITE-ProRule" id="PRU00024"/>
    </source>
</evidence>
<reference evidence="3" key="1">
    <citation type="journal article" date="2019" name="bioRxiv">
        <title>The Genome of the Zebra Mussel, Dreissena polymorpha: A Resource for Invasive Species Research.</title>
        <authorList>
            <person name="McCartney M.A."/>
            <person name="Auch B."/>
            <person name="Kono T."/>
            <person name="Mallez S."/>
            <person name="Zhang Y."/>
            <person name="Obille A."/>
            <person name="Becker A."/>
            <person name="Abrahante J.E."/>
            <person name="Garbe J."/>
            <person name="Badalamenti J.P."/>
            <person name="Herman A."/>
            <person name="Mangelson H."/>
            <person name="Liachko I."/>
            <person name="Sullivan S."/>
            <person name="Sone E.D."/>
            <person name="Koren S."/>
            <person name="Silverstein K.A.T."/>
            <person name="Beckman K.B."/>
            <person name="Gohl D.M."/>
        </authorList>
    </citation>
    <scope>NUCLEOTIDE SEQUENCE</scope>
    <source>
        <strain evidence="3">Duluth1</strain>
        <tissue evidence="3">Whole animal</tissue>
    </source>
</reference>
<protein>
    <recommendedName>
        <fullName evidence="2">B box-type domain-containing protein</fullName>
    </recommendedName>
</protein>
<dbReference type="Gene3D" id="3.30.160.60">
    <property type="entry name" value="Classic Zinc Finger"/>
    <property type="match status" value="1"/>
</dbReference>
<name>A0A9D3YT99_DREPO</name>
<keyword evidence="1" id="KW-0863">Zinc-finger</keyword>
<reference evidence="3" key="2">
    <citation type="submission" date="2020-11" db="EMBL/GenBank/DDBJ databases">
        <authorList>
            <person name="McCartney M.A."/>
            <person name="Auch B."/>
            <person name="Kono T."/>
            <person name="Mallez S."/>
            <person name="Becker A."/>
            <person name="Gohl D.M."/>
            <person name="Silverstein K.A.T."/>
            <person name="Koren S."/>
            <person name="Bechman K.B."/>
            <person name="Herman A."/>
            <person name="Abrahante J.E."/>
            <person name="Garbe J."/>
        </authorList>
    </citation>
    <scope>NUCLEOTIDE SEQUENCE</scope>
    <source>
        <strain evidence="3">Duluth1</strain>
        <tissue evidence="3">Whole animal</tissue>
    </source>
</reference>
<organism evidence="3 4">
    <name type="scientific">Dreissena polymorpha</name>
    <name type="common">Zebra mussel</name>
    <name type="synonym">Mytilus polymorpha</name>
    <dbReference type="NCBI Taxonomy" id="45954"/>
    <lineage>
        <taxon>Eukaryota</taxon>
        <taxon>Metazoa</taxon>
        <taxon>Spiralia</taxon>
        <taxon>Lophotrochozoa</taxon>
        <taxon>Mollusca</taxon>
        <taxon>Bivalvia</taxon>
        <taxon>Autobranchia</taxon>
        <taxon>Heteroconchia</taxon>
        <taxon>Euheterodonta</taxon>
        <taxon>Imparidentia</taxon>
        <taxon>Neoheterodontei</taxon>
        <taxon>Myida</taxon>
        <taxon>Dreissenoidea</taxon>
        <taxon>Dreissenidae</taxon>
        <taxon>Dreissena</taxon>
    </lineage>
</organism>
<dbReference type="EMBL" id="JAIWYP010000014">
    <property type="protein sequence ID" value="KAH3706935.1"/>
    <property type="molecule type" value="Genomic_DNA"/>
</dbReference>
<dbReference type="InterPro" id="IPR000315">
    <property type="entry name" value="Znf_B-box"/>
</dbReference>
<dbReference type="PROSITE" id="PS50119">
    <property type="entry name" value="ZF_BBOX"/>
    <property type="match status" value="1"/>
</dbReference>
<dbReference type="Proteomes" id="UP000828390">
    <property type="component" value="Unassembled WGS sequence"/>
</dbReference>
<keyword evidence="4" id="KW-1185">Reference proteome</keyword>
<feature type="domain" description="B box-type" evidence="2">
    <location>
        <begin position="22"/>
        <end position="52"/>
    </location>
</feature>
<proteinExistence type="predicted"/>
<accession>A0A9D3YT99</accession>
<evidence type="ECO:0000259" key="2">
    <source>
        <dbReference type="PROSITE" id="PS50119"/>
    </source>
</evidence>
<keyword evidence="1" id="KW-0479">Metal-binding</keyword>
<dbReference type="AlphaFoldDB" id="A0A9D3YT99"/>
<evidence type="ECO:0000313" key="4">
    <source>
        <dbReference type="Proteomes" id="UP000828390"/>
    </source>
</evidence>
<keyword evidence="1" id="KW-0862">Zinc</keyword>
<sequence length="131" mass="15138">MAQALKCGPCLFEEVTVDPKHFCVDCLEYLCTACGRENRRHKTSREHKLLGEAELPQDVTLFNEMKKLSHCPIHHDVELDQYCKIHNVLICLHCLKNQLRSCEDCLDLSALLEQRFATENLGELIIKLKKM</sequence>
<evidence type="ECO:0000313" key="3">
    <source>
        <dbReference type="EMBL" id="KAH3706935.1"/>
    </source>
</evidence>
<comment type="caution">
    <text evidence="3">The sequence shown here is derived from an EMBL/GenBank/DDBJ whole genome shotgun (WGS) entry which is preliminary data.</text>
</comment>